<organism evidence="2 3">
    <name type="scientific">Trametes coccinea (strain BRFM310)</name>
    <name type="common">Pycnoporus coccineus</name>
    <dbReference type="NCBI Taxonomy" id="1353009"/>
    <lineage>
        <taxon>Eukaryota</taxon>
        <taxon>Fungi</taxon>
        <taxon>Dikarya</taxon>
        <taxon>Basidiomycota</taxon>
        <taxon>Agaricomycotina</taxon>
        <taxon>Agaricomycetes</taxon>
        <taxon>Polyporales</taxon>
        <taxon>Polyporaceae</taxon>
        <taxon>Trametes</taxon>
    </lineage>
</organism>
<gene>
    <name evidence="2" type="ORF">PYCCODRAFT_1435712</name>
</gene>
<feature type="region of interest" description="Disordered" evidence="1">
    <location>
        <begin position="140"/>
        <end position="211"/>
    </location>
</feature>
<evidence type="ECO:0000313" key="2">
    <source>
        <dbReference type="EMBL" id="OSD02028.1"/>
    </source>
</evidence>
<feature type="compositionally biased region" description="Low complexity" evidence="1">
    <location>
        <begin position="140"/>
        <end position="161"/>
    </location>
</feature>
<evidence type="ECO:0000313" key="3">
    <source>
        <dbReference type="Proteomes" id="UP000193067"/>
    </source>
</evidence>
<sequence length="211" mass="22411">MATGVVRTLHFELTKTPGEPDDSRTDAPTRTYTRGHSQLGYIVNKRAATEADDDDDAARVRPRPGAMRPSTLARVPRVPVTSRGAGASHWGRNVSSVSGGWCGGVSDGGDWGRIYAARRLSSTLLRPGCWSSAAAAAEVRGRAPCAARSSPRPRRAPASGSVPVKQAHPQSAQRPLDATTRAADTITSTRTHTARGSARQHKEAGTRRLLT</sequence>
<protein>
    <submittedName>
        <fullName evidence="2">Uncharacterized protein</fullName>
    </submittedName>
</protein>
<evidence type="ECO:0000256" key="1">
    <source>
        <dbReference type="SAM" id="MobiDB-lite"/>
    </source>
</evidence>
<feature type="region of interest" description="Disordered" evidence="1">
    <location>
        <begin position="1"/>
        <end position="70"/>
    </location>
</feature>
<dbReference type="AlphaFoldDB" id="A0A1Y2ILM0"/>
<keyword evidence="3" id="KW-1185">Reference proteome</keyword>
<dbReference type="EMBL" id="KZ084107">
    <property type="protein sequence ID" value="OSD02028.1"/>
    <property type="molecule type" value="Genomic_DNA"/>
</dbReference>
<accession>A0A1Y2ILM0</accession>
<name>A0A1Y2ILM0_TRAC3</name>
<reference evidence="2 3" key="1">
    <citation type="journal article" date="2015" name="Biotechnol. Biofuels">
        <title>Enhanced degradation of softwood versus hardwood by the white-rot fungus Pycnoporus coccineus.</title>
        <authorList>
            <person name="Couturier M."/>
            <person name="Navarro D."/>
            <person name="Chevret D."/>
            <person name="Henrissat B."/>
            <person name="Piumi F."/>
            <person name="Ruiz-Duenas F.J."/>
            <person name="Martinez A.T."/>
            <person name="Grigoriev I.V."/>
            <person name="Riley R."/>
            <person name="Lipzen A."/>
            <person name="Berrin J.G."/>
            <person name="Master E.R."/>
            <person name="Rosso M.N."/>
        </authorList>
    </citation>
    <scope>NUCLEOTIDE SEQUENCE [LARGE SCALE GENOMIC DNA]</scope>
    <source>
        <strain evidence="2 3">BRFM310</strain>
    </source>
</reference>
<proteinExistence type="predicted"/>
<dbReference type="Proteomes" id="UP000193067">
    <property type="component" value="Unassembled WGS sequence"/>
</dbReference>
<feature type="compositionally biased region" description="Basic and acidic residues" evidence="1">
    <location>
        <begin position="200"/>
        <end position="211"/>
    </location>
</feature>